<evidence type="ECO:0000256" key="4">
    <source>
        <dbReference type="ARBA" id="ARBA00022801"/>
    </source>
</evidence>
<dbReference type="Gene3D" id="2.60.120.430">
    <property type="entry name" value="Galactose-binding lectin"/>
    <property type="match status" value="1"/>
</dbReference>
<organism evidence="10 11">
    <name type="scientific">Acetivibrio saccincola</name>
    <dbReference type="NCBI Taxonomy" id="1677857"/>
    <lineage>
        <taxon>Bacteria</taxon>
        <taxon>Bacillati</taxon>
        <taxon>Bacillota</taxon>
        <taxon>Clostridia</taxon>
        <taxon>Eubacteriales</taxon>
        <taxon>Oscillospiraceae</taxon>
        <taxon>Acetivibrio</taxon>
    </lineage>
</organism>
<feature type="domain" description="Dockerin" evidence="9">
    <location>
        <begin position="536"/>
        <end position="606"/>
    </location>
</feature>
<keyword evidence="6" id="KW-0326">Glycosidase</keyword>
<dbReference type="Pfam" id="PF17652">
    <property type="entry name" value="Glyco_hydro81C"/>
    <property type="match status" value="1"/>
</dbReference>
<name>A0A2S8R7Y2_9FIRM</name>
<evidence type="ECO:0000256" key="7">
    <source>
        <dbReference type="ARBA" id="ARBA00023316"/>
    </source>
</evidence>
<sequence>MGKELGKAAVLAPIAEQLGNTRAAGIFHNRIKQGLETWFSARDEQGKLKSSTVFYYNDNWGTIIGYQDSHGSGPQINDHHFHYGYFVKAAAEIARVDPQWASQSNWGGMVNLLIRDFAAGRDDPLFPYLRNFDPYAGHSWASGNAAFGDGNNQESSSEAMNAWTAMILWGEATGNTEIRDRGIYLYTTEMHAINEYWFDVHQSNFHKDYPHEQIAMVWGGKLVNATWWSPNPEEIHGINWLPFHGGSLYLGHYPEYVERNYRDLLNRRNSTDWLLWDDLIWMYRAMSDPADAINQMEAGIDDSSNWLEAGNSKAHTYHWIHNFNAVGHVYRNVTSSHPVYAVFNKEGKKTYVAYNYGNSPITVSFSDGKTMNVPPGSMAVSAEEATGESLVIDDFNSSAQWDSAKNDLGEKIIRNGGLYNLESNTNLYFFYNGGNSPESFDTYINRDISSYSHLVLNIKGGSGGEEKSVRIILNDGSNHGVSLSDYGNLTTEYKEIKIPLKDFGANLKNVNYLRIEGTGTAKVLRIEEIRLSKTGTVLVYGDLDGDGIINSNDYVLISRYILEVINNLPGPYAKEAADLNGDGRIDTLDAAILKRYLLEIINEFPVGN</sequence>
<reference evidence="10 11" key="1">
    <citation type="journal article" date="2018" name="Syst. Appl. Microbiol.">
        <title>Characterization and high-quality draft genome sequence of Herbivorax saccincola A7, an anaerobic, alkaliphilic, thermophilic, cellulolytic, and xylanolytic bacterium.</title>
        <authorList>
            <person name="Aikawa S."/>
            <person name="Baramee S."/>
            <person name="Sermsathanaswadi J."/>
            <person name="Thianheng P."/>
            <person name="Tachaapaikoon C."/>
            <person name="Shikata A."/>
            <person name="Waeonukul R."/>
            <person name="Pason P."/>
            <person name="Ratanakhanokchai K."/>
            <person name="Kosugi A."/>
        </authorList>
    </citation>
    <scope>NUCLEOTIDE SEQUENCE [LARGE SCALE GENOMIC DNA]</scope>
    <source>
        <strain evidence="10 11">A7</strain>
    </source>
</reference>
<dbReference type="InterPro" id="IPR018247">
    <property type="entry name" value="EF_Hand_1_Ca_BS"/>
</dbReference>
<dbReference type="InterPro" id="IPR008979">
    <property type="entry name" value="Galactose-bd-like_sf"/>
</dbReference>
<dbReference type="AlphaFoldDB" id="A0A2S8R7Y2"/>
<comment type="catalytic activity">
    <reaction evidence="1">
        <text>Hydrolysis of (1-&gt;3)-beta-D-glucosidic linkages in (1-&gt;3)-beta-D-glucans.</text>
        <dbReference type="EC" id="3.2.1.39"/>
    </reaction>
</comment>
<protein>
    <recommendedName>
        <fullName evidence="3">glucan endo-1,3-beta-D-glucosidase</fullName>
        <ecNumber evidence="3">3.2.1.39</ecNumber>
    </recommendedName>
</protein>
<dbReference type="Pfam" id="PF00404">
    <property type="entry name" value="Dockerin_1"/>
    <property type="match status" value="1"/>
</dbReference>
<dbReference type="GO" id="GO:0052861">
    <property type="term" value="F:endo-1,3(4)-beta-glucanase activity"/>
    <property type="evidence" value="ECO:0007669"/>
    <property type="project" value="InterPro"/>
</dbReference>
<dbReference type="EMBL" id="NEMB01000003">
    <property type="protein sequence ID" value="PQQ65895.1"/>
    <property type="molecule type" value="Genomic_DNA"/>
</dbReference>
<keyword evidence="8" id="KW-0624">Polysaccharide degradation</keyword>
<dbReference type="GO" id="GO:0071555">
    <property type="term" value="P:cell wall organization"/>
    <property type="evidence" value="ECO:0007669"/>
    <property type="project" value="UniProtKB-KW"/>
</dbReference>
<dbReference type="Gene3D" id="1.10.1330.10">
    <property type="entry name" value="Dockerin domain"/>
    <property type="match status" value="1"/>
</dbReference>
<dbReference type="CDD" id="cd14256">
    <property type="entry name" value="Dockerin_I"/>
    <property type="match status" value="1"/>
</dbReference>
<evidence type="ECO:0000313" key="10">
    <source>
        <dbReference type="EMBL" id="PQQ65895.1"/>
    </source>
</evidence>
<gene>
    <name evidence="10" type="ORF">B9R14_03340</name>
</gene>
<dbReference type="PANTHER" id="PTHR31983:SF0">
    <property type="entry name" value="GLUCAN ENDO-1,3-BETA-D-GLUCOSIDASE 2"/>
    <property type="match status" value="1"/>
</dbReference>
<dbReference type="SUPFAM" id="SSF63446">
    <property type="entry name" value="Type I dockerin domain"/>
    <property type="match status" value="1"/>
</dbReference>
<dbReference type="InterPro" id="IPR036439">
    <property type="entry name" value="Dockerin_dom_sf"/>
</dbReference>
<accession>A0A2S8R7Y2</accession>
<keyword evidence="5" id="KW-0119">Carbohydrate metabolism</keyword>
<evidence type="ECO:0000256" key="3">
    <source>
        <dbReference type="ARBA" id="ARBA00012780"/>
    </source>
</evidence>
<comment type="similarity">
    <text evidence="2">Belongs to the glycosyl hydrolase 81 family.</text>
</comment>
<evidence type="ECO:0000313" key="11">
    <source>
        <dbReference type="Proteomes" id="UP000239720"/>
    </source>
</evidence>
<dbReference type="InterPro" id="IPR002105">
    <property type="entry name" value="Dockerin_1_rpt"/>
</dbReference>
<keyword evidence="7" id="KW-0961">Cell wall biogenesis/degradation</keyword>
<dbReference type="PROSITE" id="PS00018">
    <property type="entry name" value="EF_HAND_1"/>
    <property type="match status" value="1"/>
</dbReference>
<dbReference type="GO" id="GO:0042973">
    <property type="term" value="F:glucan endo-1,3-beta-D-glucosidase activity"/>
    <property type="evidence" value="ECO:0007669"/>
    <property type="project" value="UniProtKB-EC"/>
</dbReference>
<dbReference type="PROSITE" id="PS51766">
    <property type="entry name" value="DOCKERIN"/>
    <property type="match status" value="1"/>
</dbReference>
<evidence type="ECO:0000256" key="8">
    <source>
        <dbReference type="ARBA" id="ARBA00023326"/>
    </source>
</evidence>
<dbReference type="GO" id="GO:0000272">
    <property type="term" value="P:polysaccharide catabolic process"/>
    <property type="evidence" value="ECO:0007669"/>
    <property type="project" value="UniProtKB-KW"/>
</dbReference>
<dbReference type="PROSITE" id="PS52008">
    <property type="entry name" value="GH81"/>
    <property type="match status" value="1"/>
</dbReference>
<keyword evidence="4" id="KW-0378">Hydrolase</keyword>
<evidence type="ECO:0000256" key="6">
    <source>
        <dbReference type="ARBA" id="ARBA00023295"/>
    </source>
</evidence>
<evidence type="ECO:0000259" key="9">
    <source>
        <dbReference type="PROSITE" id="PS51766"/>
    </source>
</evidence>
<evidence type="ECO:0000256" key="2">
    <source>
        <dbReference type="ARBA" id="ARBA00010730"/>
    </source>
</evidence>
<dbReference type="PANTHER" id="PTHR31983">
    <property type="entry name" value="ENDO-1,3(4)-BETA-GLUCANASE 1"/>
    <property type="match status" value="1"/>
</dbReference>
<dbReference type="InterPro" id="IPR040720">
    <property type="entry name" value="GH81_C"/>
</dbReference>
<comment type="caution">
    <text evidence="10">The sequence shown here is derived from an EMBL/GenBank/DDBJ whole genome shotgun (WGS) entry which is preliminary data.</text>
</comment>
<dbReference type="Proteomes" id="UP000239720">
    <property type="component" value="Unassembled WGS sequence"/>
</dbReference>
<dbReference type="RefSeq" id="WP_202861478.1">
    <property type="nucleotide sequence ID" value="NZ_NEMB01000003.1"/>
</dbReference>
<dbReference type="InterPro" id="IPR016134">
    <property type="entry name" value="Dockerin_dom"/>
</dbReference>
<dbReference type="SUPFAM" id="SSF49785">
    <property type="entry name" value="Galactose-binding domain-like"/>
    <property type="match status" value="1"/>
</dbReference>
<dbReference type="InterPro" id="IPR005200">
    <property type="entry name" value="Endo-beta-glucanase"/>
</dbReference>
<proteinExistence type="inferred from homology"/>
<evidence type="ECO:0000256" key="1">
    <source>
        <dbReference type="ARBA" id="ARBA00000382"/>
    </source>
</evidence>
<evidence type="ECO:0000256" key="5">
    <source>
        <dbReference type="ARBA" id="ARBA00023277"/>
    </source>
</evidence>
<dbReference type="EC" id="3.2.1.39" evidence="3"/>